<feature type="DNA-binding region" description="H-T-H motif" evidence="4">
    <location>
        <begin position="48"/>
        <end position="67"/>
    </location>
</feature>
<dbReference type="InterPro" id="IPR009057">
    <property type="entry name" value="Homeodomain-like_sf"/>
</dbReference>
<evidence type="ECO:0000256" key="2">
    <source>
        <dbReference type="ARBA" id="ARBA00023125"/>
    </source>
</evidence>
<name>A0A562V9B9_9ACTN</name>
<dbReference type="SUPFAM" id="SSF48498">
    <property type="entry name" value="Tetracyclin repressor-like, C-terminal domain"/>
    <property type="match status" value="1"/>
</dbReference>
<dbReference type="PROSITE" id="PS50977">
    <property type="entry name" value="HTH_TETR_2"/>
    <property type="match status" value="1"/>
</dbReference>
<dbReference type="GO" id="GO:0000976">
    <property type="term" value="F:transcription cis-regulatory region binding"/>
    <property type="evidence" value="ECO:0007669"/>
    <property type="project" value="TreeGrafter"/>
</dbReference>
<keyword evidence="2 4" id="KW-0238">DNA-binding</keyword>
<protein>
    <submittedName>
        <fullName evidence="6">TetR family transcriptional regulator</fullName>
    </submittedName>
</protein>
<evidence type="ECO:0000313" key="7">
    <source>
        <dbReference type="Proteomes" id="UP000321617"/>
    </source>
</evidence>
<dbReference type="EMBL" id="VLLL01000005">
    <property type="protein sequence ID" value="TWJ14481.1"/>
    <property type="molecule type" value="Genomic_DNA"/>
</dbReference>
<dbReference type="InterPro" id="IPR039536">
    <property type="entry name" value="TetR_C_Proteobacteria"/>
</dbReference>
<evidence type="ECO:0000259" key="5">
    <source>
        <dbReference type="PROSITE" id="PS50977"/>
    </source>
</evidence>
<sequence length="224" mass="24293">MEVVYAVRMSAAMRRKGQAAHRGRLDKRQAILAAAFEVFARRGYAQAGVDEVAAEAGVAKATVYNHFGDKETLLREAIAASAEEATAKNLAAVERLVDTGGDPRELLEDVGFRLIQCYCDEQSWALRRLLYAELAHLPDLLEIVQVHASARVQQALADRLARLALAGRLRISDPDSAVEQLSALLTGPLEARAAWGTRRLSAAEMRQVATAAVGTFLHAFGSRA</sequence>
<dbReference type="Pfam" id="PF00440">
    <property type="entry name" value="TetR_N"/>
    <property type="match status" value="1"/>
</dbReference>
<evidence type="ECO:0000313" key="6">
    <source>
        <dbReference type="EMBL" id="TWJ14481.1"/>
    </source>
</evidence>
<accession>A0A562V9B9</accession>
<keyword evidence="7" id="KW-1185">Reference proteome</keyword>
<feature type="domain" description="HTH tetR-type" evidence="5">
    <location>
        <begin position="25"/>
        <end position="85"/>
    </location>
</feature>
<dbReference type="InterPro" id="IPR036271">
    <property type="entry name" value="Tet_transcr_reg_TetR-rel_C_sf"/>
</dbReference>
<dbReference type="Gene3D" id="1.10.10.60">
    <property type="entry name" value="Homeodomain-like"/>
    <property type="match status" value="1"/>
</dbReference>
<reference evidence="6 7" key="1">
    <citation type="journal article" date="2013" name="Stand. Genomic Sci.">
        <title>Genomic Encyclopedia of Type Strains, Phase I: The one thousand microbial genomes (KMG-I) project.</title>
        <authorList>
            <person name="Kyrpides N.C."/>
            <person name="Woyke T."/>
            <person name="Eisen J.A."/>
            <person name="Garrity G."/>
            <person name="Lilburn T.G."/>
            <person name="Beck B.J."/>
            <person name="Whitman W.B."/>
            <person name="Hugenholtz P."/>
            <person name="Klenk H.P."/>
        </authorList>
    </citation>
    <scope>NUCLEOTIDE SEQUENCE [LARGE SCALE GENOMIC DNA]</scope>
    <source>
        <strain evidence="6 7">DSM 45044</strain>
    </source>
</reference>
<organism evidence="6 7">
    <name type="scientific">Stackebrandtia albiflava</name>
    <dbReference type="NCBI Taxonomy" id="406432"/>
    <lineage>
        <taxon>Bacteria</taxon>
        <taxon>Bacillati</taxon>
        <taxon>Actinomycetota</taxon>
        <taxon>Actinomycetes</taxon>
        <taxon>Glycomycetales</taxon>
        <taxon>Glycomycetaceae</taxon>
        <taxon>Stackebrandtia</taxon>
    </lineage>
</organism>
<evidence type="ECO:0000256" key="3">
    <source>
        <dbReference type="ARBA" id="ARBA00023163"/>
    </source>
</evidence>
<dbReference type="PRINTS" id="PR00455">
    <property type="entry name" value="HTHTETR"/>
</dbReference>
<dbReference type="PANTHER" id="PTHR30055:SF146">
    <property type="entry name" value="HTH-TYPE TRANSCRIPTIONAL DUAL REGULATOR CECR"/>
    <property type="match status" value="1"/>
</dbReference>
<dbReference type="Gene3D" id="1.10.357.10">
    <property type="entry name" value="Tetracycline Repressor, domain 2"/>
    <property type="match status" value="1"/>
</dbReference>
<keyword evidence="1" id="KW-0805">Transcription regulation</keyword>
<dbReference type="FunFam" id="1.10.10.60:FF:000141">
    <property type="entry name" value="TetR family transcriptional regulator"/>
    <property type="match status" value="1"/>
</dbReference>
<evidence type="ECO:0000256" key="4">
    <source>
        <dbReference type="PROSITE-ProRule" id="PRU00335"/>
    </source>
</evidence>
<dbReference type="Pfam" id="PF14246">
    <property type="entry name" value="TetR_C_7"/>
    <property type="match status" value="1"/>
</dbReference>
<dbReference type="PANTHER" id="PTHR30055">
    <property type="entry name" value="HTH-TYPE TRANSCRIPTIONAL REGULATOR RUTR"/>
    <property type="match status" value="1"/>
</dbReference>
<dbReference type="GO" id="GO:0003700">
    <property type="term" value="F:DNA-binding transcription factor activity"/>
    <property type="evidence" value="ECO:0007669"/>
    <property type="project" value="TreeGrafter"/>
</dbReference>
<dbReference type="SUPFAM" id="SSF46689">
    <property type="entry name" value="Homeodomain-like"/>
    <property type="match status" value="1"/>
</dbReference>
<evidence type="ECO:0000256" key="1">
    <source>
        <dbReference type="ARBA" id="ARBA00023015"/>
    </source>
</evidence>
<dbReference type="InterPro" id="IPR001647">
    <property type="entry name" value="HTH_TetR"/>
</dbReference>
<keyword evidence="3" id="KW-0804">Transcription</keyword>
<proteinExistence type="predicted"/>
<gene>
    <name evidence="6" type="ORF">LX16_0164</name>
</gene>
<dbReference type="GO" id="GO:0045892">
    <property type="term" value="P:negative regulation of DNA-templated transcription"/>
    <property type="evidence" value="ECO:0007669"/>
    <property type="project" value="UniProtKB-ARBA"/>
</dbReference>
<dbReference type="Proteomes" id="UP000321617">
    <property type="component" value="Unassembled WGS sequence"/>
</dbReference>
<dbReference type="InterPro" id="IPR050109">
    <property type="entry name" value="HTH-type_TetR-like_transc_reg"/>
</dbReference>
<comment type="caution">
    <text evidence="6">The sequence shown here is derived from an EMBL/GenBank/DDBJ whole genome shotgun (WGS) entry which is preliminary data.</text>
</comment>
<dbReference type="AlphaFoldDB" id="A0A562V9B9"/>